<dbReference type="RefSeq" id="WP_215760774.1">
    <property type="nucleotide sequence ID" value="NZ_JAHKBE010000072.1"/>
</dbReference>
<dbReference type="Proteomes" id="UP001487296">
    <property type="component" value="Unassembled WGS sequence"/>
</dbReference>
<dbReference type="PROSITE" id="PS50006">
    <property type="entry name" value="FHA_DOMAIN"/>
    <property type="match status" value="1"/>
</dbReference>
<protein>
    <submittedName>
        <fullName evidence="2">FHA domain-containing protein</fullName>
    </submittedName>
</protein>
<dbReference type="CDD" id="cd00060">
    <property type="entry name" value="FHA"/>
    <property type="match status" value="1"/>
</dbReference>
<dbReference type="Gene3D" id="2.60.200.20">
    <property type="match status" value="1"/>
</dbReference>
<dbReference type="EMBL" id="JBBNFP010000069">
    <property type="protein sequence ID" value="MEQ2487698.1"/>
    <property type="molecule type" value="Genomic_DNA"/>
</dbReference>
<reference evidence="2 3" key="1">
    <citation type="submission" date="2024-04" db="EMBL/GenBank/DDBJ databases">
        <title>Human intestinal bacterial collection.</title>
        <authorList>
            <person name="Pauvert C."/>
            <person name="Hitch T.C.A."/>
            <person name="Clavel T."/>
        </authorList>
    </citation>
    <scope>NUCLEOTIDE SEQUENCE [LARGE SCALE GENOMIC DNA]</scope>
    <source>
        <strain evidence="2 3">CLA-AA-H145</strain>
    </source>
</reference>
<name>A0ABV1FTL3_9BACT</name>
<dbReference type="SUPFAM" id="SSF49879">
    <property type="entry name" value="SMAD/FHA domain"/>
    <property type="match status" value="1"/>
</dbReference>
<accession>A0ABV1FTL3</accession>
<sequence length="182" mass="19963">MEIKRIQCPNCGVVLDVRNSKMEDEKVITCPQCKAVLKVRFRHEAPLEAKTVLGGGYNGGETQLGGLKGTTQLASAPNTKSCCLCVDERSYPLAIGLNTVGRKAPSSQASLQIETDDRYMSRRHAKIEVKEVVGIRQAIISNDQNKNATYVDGQELQSGDAVILRDGSEIIMGKTHVIYKER</sequence>
<dbReference type="Pfam" id="PF00498">
    <property type="entry name" value="FHA"/>
    <property type="match status" value="1"/>
</dbReference>
<evidence type="ECO:0000313" key="2">
    <source>
        <dbReference type="EMBL" id="MEQ2487698.1"/>
    </source>
</evidence>
<evidence type="ECO:0000313" key="3">
    <source>
        <dbReference type="Proteomes" id="UP001487296"/>
    </source>
</evidence>
<dbReference type="InterPro" id="IPR000253">
    <property type="entry name" value="FHA_dom"/>
</dbReference>
<dbReference type="InterPro" id="IPR008984">
    <property type="entry name" value="SMAD_FHA_dom_sf"/>
</dbReference>
<organism evidence="2 3">
    <name type="scientific">Hallella faecis</name>
    <dbReference type="NCBI Taxonomy" id="2841596"/>
    <lineage>
        <taxon>Bacteria</taxon>
        <taxon>Pseudomonadati</taxon>
        <taxon>Bacteroidota</taxon>
        <taxon>Bacteroidia</taxon>
        <taxon>Bacteroidales</taxon>
        <taxon>Prevotellaceae</taxon>
        <taxon>Hallella</taxon>
    </lineage>
</organism>
<gene>
    <name evidence="2" type="ORF">AAAT34_11685</name>
</gene>
<feature type="domain" description="FHA" evidence="1">
    <location>
        <begin position="98"/>
        <end position="156"/>
    </location>
</feature>
<proteinExistence type="predicted"/>
<evidence type="ECO:0000259" key="1">
    <source>
        <dbReference type="PROSITE" id="PS50006"/>
    </source>
</evidence>
<keyword evidence="3" id="KW-1185">Reference proteome</keyword>
<dbReference type="Gene3D" id="2.20.28.160">
    <property type="match status" value="1"/>
</dbReference>
<comment type="caution">
    <text evidence="2">The sequence shown here is derived from an EMBL/GenBank/DDBJ whole genome shotgun (WGS) entry which is preliminary data.</text>
</comment>